<sequence>MQLLSALQWRYAVRRFTEQQLPSQVVEKLIEATRLSASSYGLQPFRIIQVDSRKVREQLLPHAMGQYKVLDCSHLLVFAAETNSDETTVNRYISQRTEACDLSLKAQMGIAKHMKSVLAKMTPYERHIWAREQVFLALGTTLTAAAVLQIDSCPMTGFAAEGFDRVLGLTERGLTATALCALGYRHPEDDQAGLPKVRIPVRDFLQVV</sequence>
<keyword evidence="4" id="KW-0288">FMN</keyword>
<evidence type="ECO:0000256" key="5">
    <source>
        <dbReference type="ARBA" id="ARBA00022857"/>
    </source>
</evidence>
<evidence type="ECO:0000256" key="2">
    <source>
        <dbReference type="ARBA" id="ARBA00007118"/>
    </source>
</evidence>
<dbReference type="Proteomes" id="UP001236500">
    <property type="component" value="Chromosome"/>
</dbReference>
<feature type="domain" description="Nitroreductase" evidence="7">
    <location>
        <begin position="8"/>
        <end position="184"/>
    </location>
</feature>
<organism evidence="8 9">
    <name type="scientific">Microbulbifer bruguierae</name>
    <dbReference type="NCBI Taxonomy" id="3029061"/>
    <lineage>
        <taxon>Bacteria</taxon>
        <taxon>Pseudomonadati</taxon>
        <taxon>Pseudomonadota</taxon>
        <taxon>Gammaproteobacteria</taxon>
        <taxon>Cellvibrionales</taxon>
        <taxon>Microbulbiferaceae</taxon>
        <taxon>Microbulbifer</taxon>
    </lineage>
</organism>
<evidence type="ECO:0000313" key="9">
    <source>
        <dbReference type="Proteomes" id="UP001236500"/>
    </source>
</evidence>
<protein>
    <submittedName>
        <fullName evidence="8">NAD(P)H-dependent oxidoreductase</fullName>
    </submittedName>
</protein>
<dbReference type="InterPro" id="IPR000415">
    <property type="entry name" value="Nitroreductase-like"/>
</dbReference>
<name>A0ABY8N9B9_9GAMM</name>
<accession>A0ABY8N9B9</accession>
<evidence type="ECO:0000256" key="3">
    <source>
        <dbReference type="ARBA" id="ARBA00022630"/>
    </source>
</evidence>
<dbReference type="InterPro" id="IPR033878">
    <property type="entry name" value="NfsB-like"/>
</dbReference>
<dbReference type="CDD" id="cd02149">
    <property type="entry name" value="NfsB-like"/>
    <property type="match status" value="1"/>
</dbReference>
<evidence type="ECO:0000256" key="1">
    <source>
        <dbReference type="ARBA" id="ARBA00001917"/>
    </source>
</evidence>
<dbReference type="PANTHER" id="PTHR43673">
    <property type="entry name" value="NAD(P)H NITROREDUCTASE YDGI-RELATED"/>
    <property type="match status" value="1"/>
</dbReference>
<comment type="similarity">
    <text evidence="2">Belongs to the nitroreductase family.</text>
</comment>
<keyword evidence="6" id="KW-0560">Oxidoreductase</keyword>
<dbReference type="EMBL" id="CP118605">
    <property type="protein sequence ID" value="WGL15019.1"/>
    <property type="molecule type" value="Genomic_DNA"/>
</dbReference>
<dbReference type="RefSeq" id="WP_280317493.1">
    <property type="nucleotide sequence ID" value="NZ_CP118605.1"/>
</dbReference>
<dbReference type="InterPro" id="IPR029479">
    <property type="entry name" value="Nitroreductase"/>
</dbReference>
<dbReference type="SUPFAM" id="SSF55469">
    <property type="entry name" value="FMN-dependent nitroreductase-like"/>
    <property type="match status" value="1"/>
</dbReference>
<gene>
    <name evidence="8" type="ORF">PVT68_09525</name>
</gene>
<keyword evidence="9" id="KW-1185">Reference proteome</keyword>
<dbReference type="PANTHER" id="PTHR43673:SF2">
    <property type="entry name" value="NITROREDUCTASE"/>
    <property type="match status" value="1"/>
</dbReference>
<reference evidence="8 9" key="1">
    <citation type="submission" date="2023-02" db="EMBL/GenBank/DDBJ databases">
        <title>Description and genomic characterization of Microbulbifer bruguierae sp. nov., isolated from the sediment of mangrove plant Bruguiera sexangula.</title>
        <authorList>
            <person name="Long M."/>
        </authorList>
    </citation>
    <scope>NUCLEOTIDE SEQUENCE [LARGE SCALE GENOMIC DNA]</scope>
    <source>
        <strain evidence="8 9">H12</strain>
    </source>
</reference>
<evidence type="ECO:0000259" key="7">
    <source>
        <dbReference type="Pfam" id="PF00881"/>
    </source>
</evidence>
<comment type="cofactor">
    <cofactor evidence="1">
        <name>FMN</name>
        <dbReference type="ChEBI" id="CHEBI:58210"/>
    </cofactor>
</comment>
<evidence type="ECO:0000256" key="6">
    <source>
        <dbReference type="ARBA" id="ARBA00023002"/>
    </source>
</evidence>
<dbReference type="Pfam" id="PF00881">
    <property type="entry name" value="Nitroreductase"/>
    <property type="match status" value="1"/>
</dbReference>
<dbReference type="Gene3D" id="3.40.109.10">
    <property type="entry name" value="NADH Oxidase"/>
    <property type="match status" value="1"/>
</dbReference>
<keyword evidence="3" id="KW-0285">Flavoprotein</keyword>
<evidence type="ECO:0000256" key="4">
    <source>
        <dbReference type="ARBA" id="ARBA00022643"/>
    </source>
</evidence>
<keyword evidence="5" id="KW-0521">NADP</keyword>
<proteinExistence type="inferred from homology"/>
<evidence type="ECO:0000313" key="8">
    <source>
        <dbReference type="EMBL" id="WGL15019.1"/>
    </source>
</evidence>